<comment type="caution">
    <text evidence="1">The sequence shown here is derived from an EMBL/GenBank/DDBJ whole genome shotgun (WGS) entry which is preliminary data.</text>
</comment>
<protein>
    <submittedName>
        <fullName evidence="1">Type I-E CRISPR-associated protein Cse2/CasB</fullName>
    </submittedName>
</protein>
<gene>
    <name evidence="1" type="ORF">LHEH8_18290</name>
</gene>
<proteinExistence type="predicted"/>
<evidence type="ECO:0000313" key="2">
    <source>
        <dbReference type="Proteomes" id="UP000618094"/>
    </source>
</evidence>
<accession>A0A8H9F9J2</accession>
<dbReference type="InterPro" id="IPR038287">
    <property type="entry name" value="Cse2_sf"/>
</dbReference>
<organism evidence="1 2">
    <name type="scientific">Lactobacillus helveticus</name>
    <name type="common">Lactobacillus suntoryeus</name>
    <dbReference type="NCBI Taxonomy" id="1587"/>
    <lineage>
        <taxon>Bacteria</taxon>
        <taxon>Bacillati</taxon>
        <taxon>Bacillota</taxon>
        <taxon>Bacilli</taxon>
        <taxon>Lactobacillales</taxon>
        <taxon>Lactobacillaceae</taxon>
        <taxon>Lactobacillus</taxon>
    </lineage>
</organism>
<dbReference type="Proteomes" id="UP000618094">
    <property type="component" value="Unassembled WGS sequence"/>
</dbReference>
<dbReference type="CDD" id="cd09731">
    <property type="entry name" value="Cse2_I-E"/>
    <property type="match status" value="1"/>
</dbReference>
<dbReference type="InterPro" id="IPR013382">
    <property type="entry name" value="CRISPR-assoc_prot_Cse2"/>
</dbReference>
<dbReference type="NCBIfam" id="TIGR02548">
    <property type="entry name" value="casB_cse2"/>
    <property type="match status" value="1"/>
</dbReference>
<dbReference type="RefSeq" id="WP_057729780.1">
    <property type="nucleotide sequence ID" value="NZ_BLYO01000353.1"/>
</dbReference>
<sequence length="213" mass="24251">MDNKITQVTMRVINELYHNGDPDKAALANLRRTLSITDKGAEKIWPLIFQAVGKNNQHLLSTSNVPSRFEIAIYTALHCYAMFQQGSDAFVFGRIPYKKEDQLNENEQVEEKGVSLFTALKQIKDNDDKIKTALDRRVTALLATTNAASAINSINHLVNILKGKNWVKKVDFAQLAADLYSFQYSSQQARAVALKWGRDYYWNVYQLETTDKD</sequence>
<dbReference type="Pfam" id="PF09485">
    <property type="entry name" value="CRISPR_Cse2"/>
    <property type="match status" value="1"/>
</dbReference>
<dbReference type="AlphaFoldDB" id="A0A8H9F9J2"/>
<reference evidence="1" key="1">
    <citation type="submission" date="2020-07" db="EMBL/GenBank/DDBJ databases">
        <title>Draft genome sequence of Lactobacillus helveticus strain H-8.</title>
        <authorList>
            <person name="Endo A."/>
            <person name="Maeno S."/>
            <person name="Kido Y."/>
        </authorList>
    </citation>
    <scope>NUCLEOTIDE SEQUENCE</scope>
    <source>
        <strain evidence="1">H-8</strain>
    </source>
</reference>
<name>A0A8H9F9J2_LACHE</name>
<evidence type="ECO:0000313" key="1">
    <source>
        <dbReference type="EMBL" id="GFP00074.1"/>
    </source>
</evidence>
<dbReference type="Gene3D" id="1.10.520.40">
    <property type="entry name" value="CRISPR-associated protein Cse2"/>
    <property type="match status" value="1"/>
</dbReference>
<dbReference type="EMBL" id="BLYO01000353">
    <property type="protein sequence ID" value="GFP00074.1"/>
    <property type="molecule type" value="Genomic_DNA"/>
</dbReference>